<comment type="caution">
    <text evidence="2">The sequence shown here is derived from an EMBL/GenBank/DDBJ whole genome shotgun (WGS) entry which is preliminary data.</text>
</comment>
<reference evidence="2 3" key="1">
    <citation type="submission" date="2019-09" db="EMBL/GenBank/DDBJ databases">
        <authorList>
            <person name="Ou C."/>
        </authorList>
    </citation>
    <scope>NUCLEOTIDE SEQUENCE [LARGE SCALE GENOMIC DNA]</scope>
    <source>
        <strain evidence="2">S2</strain>
        <tissue evidence="2">Leaf</tissue>
    </source>
</reference>
<keyword evidence="3" id="KW-1185">Reference proteome</keyword>
<dbReference type="AlphaFoldDB" id="A0A5N5F2X0"/>
<sequence>MVNKVFGNEPNMLPEDFNDLNLTLGDLDNDLIICFPQPPRVSLKVYTLGWVQMTRKKKKKTKGDNEDEREGEDKAAGPGACAGDGLGANN</sequence>
<accession>A0A5N5F2X0</accession>
<evidence type="ECO:0000313" key="3">
    <source>
        <dbReference type="Proteomes" id="UP000327157"/>
    </source>
</evidence>
<reference evidence="3" key="2">
    <citation type="submission" date="2019-10" db="EMBL/GenBank/DDBJ databases">
        <title>A de novo genome assembly of a pear dwarfing rootstock.</title>
        <authorList>
            <person name="Wang F."/>
            <person name="Wang J."/>
            <person name="Li S."/>
            <person name="Zhang Y."/>
            <person name="Fang M."/>
            <person name="Ma L."/>
            <person name="Zhao Y."/>
            <person name="Jiang S."/>
        </authorList>
    </citation>
    <scope>NUCLEOTIDE SEQUENCE [LARGE SCALE GENOMIC DNA]</scope>
</reference>
<feature type="region of interest" description="Disordered" evidence="1">
    <location>
        <begin position="54"/>
        <end position="90"/>
    </location>
</feature>
<evidence type="ECO:0000313" key="2">
    <source>
        <dbReference type="EMBL" id="KAB2597317.1"/>
    </source>
</evidence>
<organism evidence="2 3">
    <name type="scientific">Pyrus ussuriensis x Pyrus communis</name>
    <dbReference type="NCBI Taxonomy" id="2448454"/>
    <lineage>
        <taxon>Eukaryota</taxon>
        <taxon>Viridiplantae</taxon>
        <taxon>Streptophyta</taxon>
        <taxon>Embryophyta</taxon>
        <taxon>Tracheophyta</taxon>
        <taxon>Spermatophyta</taxon>
        <taxon>Magnoliopsida</taxon>
        <taxon>eudicotyledons</taxon>
        <taxon>Gunneridae</taxon>
        <taxon>Pentapetalae</taxon>
        <taxon>rosids</taxon>
        <taxon>fabids</taxon>
        <taxon>Rosales</taxon>
        <taxon>Rosaceae</taxon>
        <taxon>Amygdaloideae</taxon>
        <taxon>Maleae</taxon>
        <taxon>Pyrus</taxon>
    </lineage>
</organism>
<protein>
    <submittedName>
        <fullName evidence="2">Uncharacterized protein</fullName>
    </submittedName>
</protein>
<dbReference type="EMBL" id="SMOL01000768">
    <property type="protein sequence ID" value="KAB2597317.1"/>
    <property type="molecule type" value="Genomic_DNA"/>
</dbReference>
<reference evidence="2 3" key="3">
    <citation type="submission" date="2019-11" db="EMBL/GenBank/DDBJ databases">
        <title>A de novo genome assembly of a pear dwarfing rootstock.</title>
        <authorList>
            <person name="Wang F."/>
            <person name="Wang J."/>
            <person name="Li S."/>
            <person name="Zhang Y."/>
            <person name="Fang M."/>
            <person name="Ma L."/>
            <person name="Zhao Y."/>
            <person name="Jiang S."/>
        </authorList>
    </citation>
    <scope>NUCLEOTIDE SEQUENCE [LARGE SCALE GENOMIC DNA]</scope>
    <source>
        <strain evidence="2">S2</strain>
        <tissue evidence="2">Leaf</tissue>
    </source>
</reference>
<evidence type="ECO:0000256" key="1">
    <source>
        <dbReference type="SAM" id="MobiDB-lite"/>
    </source>
</evidence>
<gene>
    <name evidence="2" type="ORF">D8674_000237</name>
</gene>
<name>A0A5N5F2X0_9ROSA</name>
<proteinExistence type="predicted"/>
<dbReference type="Proteomes" id="UP000327157">
    <property type="component" value="Chromosome 1"/>
</dbReference>
<feature type="compositionally biased region" description="Gly residues" evidence="1">
    <location>
        <begin position="80"/>
        <end position="90"/>
    </location>
</feature>